<evidence type="ECO:0000313" key="6">
    <source>
        <dbReference type="Proteomes" id="UP001368318"/>
    </source>
</evidence>
<dbReference type="Proteomes" id="UP001368318">
    <property type="component" value="Chromosome"/>
</dbReference>
<feature type="repeat" description="TPR" evidence="3">
    <location>
        <begin position="219"/>
        <end position="252"/>
    </location>
</feature>
<organism evidence="5">
    <name type="scientific">Mangrovimonas cancribranchiae</name>
    <dbReference type="NCBI Taxonomy" id="3080055"/>
    <lineage>
        <taxon>Bacteria</taxon>
        <taxon>Pseudomonadati</taxon>
        <taxon>Bacteroidota</taxon>
        <taxon>Flavobacteriia</taxon>
        <taxon>Flavobacteriales</taxon>
        <taxon>Flavobacteriaceae</taxon>
        <taxon>Mangrovimonas</taxon>
    </lineage>
</organism>
<dbReference type="PANTHER" id="PTHR45586:SF1">
    <property type="entry name" value="LIPOPOLYSACCHARIDE ASSEMBLY PROTEIN B"/>
    <property type="match status" value="1"/>
</dbReference>
<dbReference type="KEGG" id="mcaa:R3L15_06735"/>
<dbReference type="SMART" id="SM00028">
    <property type="entry name" value="TPR"/>
    <property type="match status" value="4"/>
</dbReference>
<dbReference type="InterPro" id="IPR019734">
    <property type="entry name" value="TPR_rpt"/>
</dbReference>
<gene>
    <name evidence="5" type="ORF">R3L15_06735</name>
    <name evidence="4" type="ORF">R3L16_00665</name>
</gene>
<dbReference type="PROSITE" id="PS50293">
    <property type="entry name" value="TPR_REGION"/>
    <property type="match status" value="1"/>
</dbReference>
<dbReference type="Pfam" id="PF13432">
    <property type="entry name" value="TPR_16"/>
    <property type="match status" value="2"/>
</dbReference>
<keyword evidence="1" id="KW-0677">Repeat</keyword>
<dbReference type="InterPro" id="IPR051012">
    <property type="entry name" value="CellSynth/LPSAsmb/PSIAsmb"/>
</dbReference>
<reference evidence="5 6" key="1">
    <citation type="submission" date="2023-10" db="EMBL/GenBank/DDBJ databases">
        <title>Culture-based analysis of two novel bacteria associated with mangrove crab gills.</title>
        <authorList>
            <person name="Yang X."/>
            <person name="Garuglieri E."/>
            <person name="Van Goethem M.W."/>
            <person name="Fusi M."/>
            <person name="Marasco R."/>
            <person name="Daffonchio D.G."/>
        </authorList>
    </citation>
    <scope>NUCLEOTIDE SEQUENCE</scope>
    <source>
        <strain evidence="5">UG2-1</strain>
        <strain evidence="4">UG2-2</strain>
        <strain evidence="6">UG2_2</strain>
    </source>
</reference>
<evidence type="ECO:0000256" key="1">
    <source>
        <dbReference type="ARBA" id="ARBA00022737"/>
    </source>
</evidence>
<proteinExistence type="predicted"/>
<protein>
    <submittedName>
        <fullName evidence="5">Tetratricopeptide repeat protein</fullName>
    </submittedName>
</protein>
<dbReference type="EMBL" id="CP136925">
    <property type="protein sequence ID" value="WXA14572.1"/>
    <property type="molecule type" value="Genomic_DNA"/>
</dbReference>
<dbReference type="PROSITE" id="PS50005">
    <property type="entry name" value="TPR"/>
    <property type="match status" value="2"/>
</dbReference>
<evidence type="ECO:0000256" key="2">
    <source>
        <dbReference type="ARBA" id="ARBA00022803"/>
    </source>
</evidence>
<evidence type="ECO:0000313" key="4">
    <source>
        <dbReference type="EMBL" id="WXA03004.1"/>
    </source>
</evidence>
<dbReference type="EMBL" id="CP136924">
    <property type="protein sequence ID" value="WXA03004.1"/>
    <property type="molecule type" value="Genomic_DNA"/>
</dbReference>
<keyword evidence="2 3" id="KW-0802">TPR repeat</keyword>
<dbReference type="SUPFAM" id="SSF48452">
    <property type="entry name" value="TPR-like"/>
    <property type="match status" value="2"/>
</dbReference>
<evidence type="ECO:0000313" key="5">
    <source>
        <dbReference type="EMBL" id="WXA14572.1"/>
    </source>
</evidence>
<dbReference type="PANTHER" id="PTHR45586">
    <property type="entry name" value="TPR REPEAT-CONTAINING PROTEIN PA4667"/>
    <property type="match status" value="1"/>
</dbReference>
<dbReference type="AlphaFoldDB" id="A0AAU6PAA0"/>
<name>A0AAU6PAA0_9FLAO</name>
<keyword evidence="6" id="KW-1185">Reference proteome</keyword>
<evidence type="ECO:0000256" key="3">
    <source>
        <dbReference type="PROSITE-ProRule" id="PRU00339"/>
    </source>
</evidence>
<sequence length="415" mass="46216">MKKQIVVALALAITSFSFSQKKELRKAEKAVDGNNYAEAKTLLKQVSGMLPSMDQDLKAKYHYLMAAAIYANGAASNTDIQSALSSLSNVEGDYEKESLELKNNMLQSFLTKGNKAYEGKDYREASKYFENAYRVSSQDTLYLYNSAIMAVTVQDYDRALDLYGELRDLGYVGIQNQYFAVNKETGEEEMFASKDMRDVSVKTGSHIKPTEKQTEPKNAEIVKNIALIYIEKGEKEKALDAMSDARASNPDDLNLLISEANLHLQLGNKKEFQALLKEATKRDPNNAELQFNLGVIAQESGDVESAKKYYQKAIDLDPSYNSAQINMAALLLGREQGIIEEMNGLGSSAADNKRYDELQEERIQLFKSAIPYLETVLNNDPDNVGAAQTLMNIYSAIGETDKYKAMKAKVESMGN</sequence>
<dbReference type="InterPro" id="IPR011990">
    <property type="entry name" value="TPR-like_helical_dom_sf"/>
</dbReference>
<feature type="repeat" description="TPR" evidence="3">
    <location>
        <begin position="287"/>
        <end position="320"/>
    </location>
</feature>
<accession>A0AAU6PAA0</accession>
<dbReference type="RefSeq" id="WP_338734042.1">
    <property type="nucleotide sequence ID" value="NZ_CP136924.1"/>
</dbReference>
<dbReference type="Gene3D" id="1.25.40.10">
    <property type="entry name" value="Tetratricopeptide repeat domain"/>
    <property type="match status" value="2"/>
</dbReference>